<dbReference type="Proteomes" id="UP001265746">
    <property type="component" value="Unassembled WGS sequence"/>
</dbReference>
<accession>A0AAD9VX87</accession>
<dbReference type="Pfam" id="PF13450">
    <property type="entry name" value="NAD_binding_8"/>
    <property type="match status" value="1"/>
</dbReference>
<dbReference type="InterPro" id="IPR007867">
    <property type="entry name" value="GMC_OxRtase_C"/>
</dbReference>
<sequence>MSVEVPESPASLREEYEYIVVGSGPGGGPVAANLARQGHKVLLLEAGDDQGQNLHAKIPTFFPAFEEDAAERWDYFVKHYDDPEQAAKDPKMTWETPDGSIFVGINPPAGSKQLGIYYPRAGTLGGCAAHNALAGVLPPASDWDYIAKLTGDKSWEYGNIRPLFERLERCGYLPPGTPGHGFHGYVETNLAHSSTITAAKPVIDSALNVQGSSEGLLDDINPLFPSETEGVYRPAMTMTKNGRRSSARDYLVATSNAKDAHGRKKYPLTISTHSLATRVIFKKANHGRKPKAIGVEFLQGRSLYKADPRSNPKIAGVKKAIYASKEVIIAGGVFNSPQLLQLSGIGPKDDLQKVGIEVLVDLPGVGTNLQDNYEFGVVGTTKTSFSPLAKGTGLTAGDPLFKEWIESKSGGPYASNLVATGVFHSSSVAETHRPDTLIFGGAFPFTGYFPGFSTATGSGPAWTWDVLKIGSRNTAGTVKLRSKDPRDVPDIDFHFFKEGGAEDLKAMYEGVELARKMNKGVEGFSETIPGPDATTEEQIETRIKGEAFGHHACCTVAIGADDDAMACLDSQFRVRGVDGLRVVDASSFPRVPGSFPTLAIYILAEKATDLILAEASNYGDDKVLEGIRELEVLEEDRHNNSIVFEQAKQEHNG</sequence>
<evidence type="ECO:0000256" key="1">
    <source>
        <dbReference type="ARBA" id="ARBA00010790"/>
    </source>
</evidence>
<dbReference type="PIRSF" id="PIRSF000137">
    <property type="entry name" value="Alcohol_oxidase"/>
    <property type="match status" value="1"/>
</dbReference>
<dbReference type="GO" id="GO:0050660">
    <property type="term" value="F:flavin adenine dinucleotide binding"/>
    <property type="evidence" value="ECO:0007669"/>
    <property type="project" value="InterPro"/>
</dbReference>
<reference evidence="4" key="1">
    <citation type="submission" date="2023-06" db="EMBL/GenBank/DDBJ databases">
        <authorList>
            <person name="Noh H."/>
        </authorList>
    </citation>
    <scope>NUCLEOTIDE SEQUENCE</scope>
    <source>
        <strain evidence="4">DUCC20226</strain>
    </source>
</reference>
<dbReference type="InterPro" id="IPR000172">
    <property type="entry name" value="GMC_OxRdtase_N"/>
</dbReference>
<feature type="domain" description="Glucose-methanol-choline oxidoreductase N-terminal" evidence="2">
    <location>
        <begin position="116"/>
        <end position="373"/>
    </location>
</feature>
<dbReference type="SUPFAM" id="SSF54373">
    <property type="entry name" value="FAD-linked reductases, C-terminal domain"/>
    <property type="match status" value="1"/>
</dbReference>
<evidence type="ECO:0000259" key="2">
    <source>
        <dbReference type="Pfam" id="PF00732"/>
    </source>
</evidence>
<gene>
    <name evidence="4" type="ORF">N8I77_012992</name>
</gene>
<evidence type="ECO:0000259" key="3">
    <source>
        <dbReference type="Pfam" id="PF05199"/>
    </source>
</evidence>
<keyword evidence="5" id="KW-1185">Reference proteome</keyword>
<dbReference type="Pfam" id="PF05199">
    <property type="entry name" value="GMC_oxred_C"/>
    <property type="match status" value="1"/>
</dbReference>
<comment type="caution">
    <text evidence="4">The sequence shown here is derived from an EMBL/GenBank/DDBJ whole genome shotgun (WGS) entry which is preliminary data.</text>
</comment>
<dbReference type="PANTHER" id="PTHR11552">
    <property type="entry name" value="GLUCOSE-METHANOL-CHOLINE GMC OXIDOREDUCTASE"/>
    <property type="match status" value="1"/>
</dbReference>
<dbReference type="EMBL" id="JAUJFL010000010">
    <property type="protein sequence ID" value="KAK2597125.1"/>
    <property type="molecule type" value="Genomic_DNA"/>
</dbReference>
<protein>
    <submittedName>
        <fullName evidence="4">Uncharacterized protein</fullName>
    </submittedName>
</protein>
<name>A0AAD9VX87_PHOAM</name>
<dbReference type="PANTHER" id="PTHR11552:SF80">
    <property type="entry name" value="GMC OXIDOREDUCTASE"/>
    <property type="match status" value="1"/>
</dbReference>
<feature type="domain" description="Glucose-methanol-choline oxidoreductase C-terminal" evidence="3">
    <location>
        <begin position="475"/>
        <end position="604"/>
    </location>
</feature>
<dbReference type="AlphaFoldDB" id="A0AAD9VX87"/>
<organism evidence="4 5">
    <name type="scientific">Phomopsis amygdali</name>
    <name type="common">Fusicoccum amygdali</name>
    <dbReference type="NCBI Taxonomy" id="1214568"/>
    <lineage>
        <taxon>Eukaryota</taxon>
        <taxon>Fungi</taxon>
        <taxon>Dikarya</taxon>
        <taxon>Ascomycota</taxon>
        <taxon>Pezizomycotina</taxon>
        <taxon>Sordariomycetes</taxon>
        <taxon>Sordariomycetidae</taxon>
        <taxon>Diaporthales</taxon>
        <taxon>Diaporthaceae</taxon>
        <taxon>Diaporthe</taxon>
    </lineage>
</organism>
<evidence type="ECO:0000313" key="4">
    <source>
        <dbReference type="EMBL" id="KAK2597125.1"/>
    </source>
</evidence>
<dbReference type="GO" id="GO:0016614">
    <property type="term" value="F:oxidoreductase activity, acting on CH-OH group of donors"/>
    <property type="evidence" value="ECO:0007669"/>
    <property type="project" value="InterPro"/>
</dbReference>
<dbReference type="Gene3D" id="3.50.50.60">
    <property type="entry name" value="FAD/NAD(P)-binding domain"/>
    <property type="match status" value="1"/>
</dbReference>
<comment type="similarity">
    <text evidence="1">Belongs to the GMC oxidoreductase family.</text>
</comment>
<dbReference type="SUPFAM" id="SSF51905">
    <property type="entry name" value="FAD/NAD(P)-binding domain"/>
    <property type="match status" value="1"/>
</dbReference>
<evidence type="ECO:0000313" key="5">
    <source>
        <dbReference type="Proteomes" id="UP001265746"/>
    </source>
</evidence>
<dbReference type="InterPro" id="IPR012132">
    <property type="entry name" value="GMC_OxRdtase"/>
</dbReference>
<dbReference type="InterPro" id="IPR036188">
    <property type="entry name" value="FAD/NAD-bd_sf"/>
</dbReference>
<dbReference type="Pfam" id="PF00732">
    <property type="entry name" value="GMC_oxred_N"/>
    <property type="match status" value="1"/>
</dbReference>
<proteinExistence type="inferred from homology"/>
<dbReference type="Gene3D" id="3.30.560.10">
    <property type="entry name" value="Glucose Oxidase, domain 3"/>
    <property type="match status" value="1"/>
</dbReference>